<dbReference type="GO" id="GO:0005739">
    <property type="term" value="C:mitochondrion"/>
    <property type="evidence" value="ECO:0007669"/>
    <property type="project" value="InterPro"/>
</dbReference>
<comment type="caution">
    <text evidence="3">The sequence shown here is derived from an EMBL/GenBank/DDBJ whole genome shotgun (WGS) entry which is preliminary data.</text>
</comment>
<dbReference type="PANTHER" id="PTHR22910">
    <property type="entry name" value="PROTEIN MGARP"/>
    <property type="match status" value="1"/>
</dbReference>
<reference evidence="3 4" key="2">
    <citation type="submission" date="2015-05" db="EMBL/GenBank/DDBJ databases">
        <authorList>
            <person name="Morales-Cruz A."/>
            <person name="Amrine K.C."/>
            <person name="Cantu D."/>
        </authorList>
    </citation>
    <scope>NUCLEOTIDE SEQUENCE [LARGE SCALE GENOMIC DNA]</scope>
    <source>
        <strain evidence="3">UCRPC4</strain>
    </source>
</reference>
<feature type="compositionally biased region" description="Low complexity" evidence="1">
    <location>
        <begin position="67"/>
        <end position="77"/>
    </location>
</feature>
<keyword evidence="4" id="KW-1185">Reference proteome</keyword>
<dbReference type="InterPro" id="IPR000313">
    <property type="entry name" value="PWWP_dom"/>
</dbReference>
<feature type="compositionally biased region" description="Basic and acidic residues" evidence="1">
    <location>
        <begin position="79"/>
        <end position="96"/>
    </location>
</feature>
<protein>
    <submittedName>
        <fullName evidence="3">Putative pwwp domain-containing protein</fullName>
    </submittedName>
</protein>
<dbReference type="Pfam" id="PF00855">
    <property type="entry name" value="PWWP"/>
    <property type="match status" value="1"/>
</dbReference>
<dbReference type="PROSITE" id="PS50812">
    <property type="entry name" value="PWWP"/>
    <property type="match status" value="1"/>
</dbReference>
<dbReference type="OrthoDB" id="62853at2759"/>
<reference evidence="3 4" key="1">
    <citation type="submission" date="2015-05" db="EMBL/GenBank/DDBJ databases">
        <title>Distinctive expansion of gene families associated with plant cell wall degradation and secondary metabolism in the genomes of grapevine trunk pathogens.</title>
        <authorList>
            <person name="Lawrence D.P."/>
            <person name="Travadon R."/>
            <person name="Rolshausen P.E."/>
            <person name="Baumgartner K."/>
        </authorList>
    </citation>
    <scope>NUCLEOTIDE SEQUENCE [LARGE SCALE GENOMIC DNA]</scope>
    <source>
        <strain evidence="3">UCRPC4</strain>
    </source>
</reference>
<dbReference type="PANTHER" id="PTHR22910:SF6">
    <property type="entry name" value="PROTEIN MGARP"/>
    <property type="match status" value="1"/>
</dbReference>
<dbReference type="SMART" id="SM00293">
    <property type="entry name" value="PWWP"/>
    <property type="match status" value="1"/>
</dbReference>
<feature type="compositionally biased region" description="Basic and acidic residues" evidence="1">
    <location>
        <begin position="554"/>
        <end position="570"/>
    </location>
</feature>
<feature type="region of interest" description="Disordered" evidence="1">
    <location>
        <begin position="1"/>
        <end position="151"/>
    </location>
</feature>
<feature type="compositionally biased region" description="Basic and acidic residues" evidence="1">
    <location>
        <begin position="393"/>
        <end position="418"/>
    </location>
</feature>
<feature type="compositionally biased region" description="Low complexity" evidence="1">
    <location>
        <begin position="98"/>
        <end position="111"/>
    </location>
</feature>
<feature type="compositionally biased region" description="Low complexity" evidence="1">
    <location>
        <begin position="539"/>
        <end position="552"/>
    </location>
</feature>
<accession>A0A0G2H942</accession>
<feature type="region of interest" description="Disordered" evidence="1">
    <location>
        <begin position="286"/>
        <end position="418"/>
    </location>
</feature>
<proteinExistence type="predicted"/>
<feature type="region of interest" description="Disordered" evidence="1">
    <location>
        <begin position="511"/>
        <end position="627"/>
    </location>
</feature>
<dbReference type="InterPro" id="IPR026093">
    <property type="entry name" value="MGARP"/>
</dbReference>
<evidence type="ECO:0000256" key="1">
    <source>
        <dbReference type="SAM" id="MobiDB-lite"/>
    </source>
</evidence>
<feature type="compositionally biased region" description="Basic residues" evidence="1">
    <location>
        <begin position="136"/>
        <end position="146"/>
    </location>
</feature>
<feature type="compositionally biased region" description="Basic and acidic residues" evidence="1">
    <location>
        <begin position="372"/>
        <end position="381"/>
    </location>
</feature>
<feature type="compositionally biased region" description="Low complexity" evidence="1">
    <location>
        <begin position="1"/>
        <end position="17"/>
    </location>
</feature>
<dbReference type="Gene3D" id="2.30.30.140">
    <property type="match status" value="1"/>
</dbReference>
<dbReference type="AlphaFoldDB" id="A0A0G2H942"/>
<name>A0A0G2H942_PHACM</name>
<evidence type="ECO:0000313" key="3">
    <source>
        <dbReference type="EMBL" id="KKY25135.1"/>
    </source>
</evidence>
<gene>
    <name evidence="3" type="ORF">UCRPC4_g02015</name>
</gene>
<dbReference type="EMBL" id="LCWF01000048">
    <property type="protein sequence ID" value="KKY25135.1"/>
    <property type="molecule type" value="Genomic_DNA"/>
</dbReference>
<feature type="domain" description="PWWP" evidence="2">
    <location>
        <begin position="156"/>
        <end position="239"/>
    </location>
</feature>
<evidence type="ECO:0000259" key="2">
    <source>
        <dbReference type="PROSITE" id="PS50812"/>
    </source>
</evidence>
<feature type="compositionally biased region" description="Low complexity" evidence="1">
    <location>
        <begin position="352"/>
        <end position="371"/>
    </location>
</feature>
<dbReference type="SUPFAM" id="SSF63748">
    <property type="entry name" value="Tudor/PWWP/MBT"/>
    <property type="match status" value="1"/>
</dbReference>
<feature type="compositionally biased region" description="Basic and acidic residues" evidence="1">
    <location>
        <begin position="587"/>
        <end position="620"/>
    </location>
</feature>
<organism evidence="3 4">
    <name type="scientific">Phaeomoniella chlamydospora</name>
    <name type="common">Phaeoacremonium chlamydosporum</name>
    <dbReference type="NCBI Taxonomy" id="158046"/>
    <lineage>
        <taxon>Eukaryota</taxon>
        <taxon>Fungi</taxon>
        <taxon>Dikarya</taxon>
        <taxon>Ascomycota</taxon>
        <taxon>Pezizomycotina</taxon>
        <taxon>Eurotiomycetes</taxon>
        <taxon>Chaetothyriomycetidae</taxon>
        <taxon>Phaeomoniellales</taxon>
        <taxon>Phaeomoniellaceae</taxon>
        <taxon>Phaeomoniella</taxon>
    </lineage>
</organism>
<sequence>MADTTAPTAESAPSAPAEEIKPVETTTTEATDEPEEPATMSGALQSPDADVSKAPEATEESKVNGDASEAAPTTEAAPTEDKPAETAGDTEMKDIADEPAATGSEAPAAPEAEGDSSAKKQPNGKRKSTGGVPEHKGKKLNKKKSQQKITHLDAQPGEYYFARLKSYPPWPSIICDEEMLPVSLLKTRPVTTKQPDGTYKEPFAEGGKRIMERTFPIMFLYTNEFAWIPNTDLTTLHPDECKDVAEKGKSKSLIAAYNVASEGHDLQFFKGMLADHERAMNEEVERQEQIAAEKAAKAAKSDSKKKRKSDAAVAEDVEMEDAADEEAETKPKSSKKRKKEADSEEEEKPAKTPKTATKLKLTTPKAPATAESSKKGKDSAKPAKSKTPSTKKGKNEEPEKEPEKPVDPAEQKAKKEKEVLFLRHKLQKGFLTRDSAPREDEMITMSGYIDRLEEFGNELEVSIIRATKVNKVLKAIIKLNTIPKDEEFNFRKRSHDLLESWNKLLGTETADAGASTKEAEPSTNGANGVHKEDKEAEAEPAPKVAAPTAAADVAEEKPLPEKPAEAKETIVDGLVDGPAASGAVAAEADKPAEEVKNDAKETEPSTAEGKKEEEAPKTEMEGVEASS</sequence>
<evidence type="ECO:0000313" key="4">
    <source>
        <dbReference type="Proteomes" id="UP000053317"/>
    </source>
</evidence>
<dbReference type="Proteomes" id="UP000053317">
    <property type="component" value="Unassembled WGS sequence"/>
</dbReference>
<feature type="compositionally biased region" description="Acidic residues" evidence="1">
    <location>
        <begin position="313"/>
        <end position="327"/>
    </location>
</feature>